<sequence length="144" mass="15531">MTGKIGAHPSILSLTKNIESLHENAICDSEYHPQSTDRDTQNHGQKLNDGAGVDSFVQGELAVCVVVEVIHHELHGFKGLGGEAGRSTCGLLSGAAHHGHGDQNYAGEHMVLSSAVWCLVAELWEYPRVDSVCFDSRSKPMRAL</sequence>
<name>A0AAE1ADD8_9GAST</name>
<organism evidence="1 2">
    <name type="scientific">Elysia crispata</name>
    <name type="common">lettuce slug</name>
    <dbReference type="NCBI Taxonomy" id="231223"/>
    <lineage>
        <taxon>Eukaryota</taxon>
        <taxon>Metazoa</taxon>
        <taxon>Spiralia</taxon>
        <taxon>Lophotrochozoa</taxon>
        <taxon>Mollusca</taxon>
        <taxon>Gastropoda</taxon>
        <taxon>Heterobranchia</taxon>
        <taxon>Euthyneura</taxon>
        <taxon>Panpulmonata</taxon>
        <taxon>Sacoglossa</taxon>
        <taxon>Placobranchoidea</taxon>
        <taxon>Plakobranchidae</taxon>
        <taxon>Elysia</taxon>
    </lineage>
</organism>
<protein>
    <submittedName>
        <fullName evidence="1">Uncharacterized protein</fullName>
    </submittedName>
</protein>
<dbReference type="AlphaFoldDB" id="A0AAE1ADD8"/>
<evidence type="ECO:0000313" key="2">
    <source>
        <dbReference type="Proteomes" id="UP001283361"/>
    </source>
</evidence>
<evidence type="ECO:0000313" key="1">
    <source>
        <dbReference type="EMBL" id="KAK3785557.1"/>
    </source>
</evidence>
<dbReference type="Proteomes" id="UP001283361">
    <property type="component" value="Unassembled WGS sequence"/>
</dbReference>
<reference evidence="1" key="1">
    <citation type="journal article" date="2023" name="G3 (Bethesda)">
        <title>A reference genome for the long-term kleptoplast-retaining sea slug Elysia crispata morphotype clarki.</title>
        <authorList>
            <person name="Eastman K.E."/>
            <person name="Pendleton A.L."/>
            <person name="Shaikh M.A."/>
            <person name="Suttiyut T."/>
            <person name="Ogas R."/>
            <person name="Tomko P."/>
            <person name="Gavelis G."/>
            <person name="Widhalm J.R."/>
            <person name="Wisecaver J.H."/>
        </authorList>
    </citation>
    <scope>NUCLEOTIDE SEQUENCE</scope>
    <source>
        <strain evidence="1">ECLA1</strain>
    </source>
</reference>
<gene>
    <name evidence="1" type="ORF">RRG08_060086</name>
</gene>
<proteinExistence type="predicted"/>
<accession>A0AAE1ADD8</accession>
<comment type="caution">
    <text evidence="1">The sequence shown here is derived from an EMBL/GenBank/DDBJ whole genome shotgun (WGS) entry which is preliminary data.</text>
</comment>
<dbReference type="EMBL" id="JAWDGP010002121">
    <property type="protein sequence ID" value="KAK3785557.1"/>
    <property type="molecule type" value="Genomic_DNA"/>
</dbReference>
<keyword evidence="2" id="KW-1185">Reference proteome</keyword>